<proteinExistence type="predicted"/>
<accession>D4G7N1</accession>
<name>D4G7N1_RIEPU</name>
<dbReference type="AlphaFoldDB" id="D4G7N1"/>
<gene>
    <name evidence="1" type="ordered locus">RIEPE_0069</name>
</gene>
<organism evidence="1 2">
    <name type="scientific">Riesia pediculicola (strain USDA)</name>
    <dbReference type="NCBI Taxonomy" id="515618"/>
    <lineage>
        <taxon>Bacteria</taxon>
        <taxon>Pseudomonadati</taxon>
        <taxon>Pseudomonadota</taxon>
        <taxon>Gammaproteobacteria</taxon>
        <taxon>Enterobacterales</taxon>
        <taxon>Enterobacteriaceae</taxon>
        <taxon>Candidatus Riesia</taxon>
    </lineage>
</organism>
<dbReference type="EMBL" id="CP001085">
    <property type="protein sequence ID" value="ADD79874.1"/>
    <property type="molecule type" value="Genomic_DNA"/>
</dbReference>
<evidence type="ECO:0000313" key="1">
    <source>
        <dbReference type="EMBL" id="ADD79874.1"/>
    </source>
</evidence>
<dbReference type="KEGG" id="rip:RIEPE_0069"/>
<dbReference type="Proteomes" id="UP000001700">
    <property type="component" value="Chromosome"/>
</dbReference>
<reference evidence="1" key="1">
    <citation type="submission" date="2008-05" db="EMBL/GenBank/DDBJ databases">
        <title>Genome sequence of Riesia pediculicola USDA.</title>
        <authorList>
            <person name="Kirkness E.F."/>
        </authorList>
    </citation>
    <scope>NUCLEOTIDE SEQUENCE [LARGE SCALE GENOMIC DNA]</scope>
    <source>
        <strain evidence="1">USDA</strain>
    </source>
</reference>
<keyword evidence="2" id="KW-1185">Reference proteome</keyword>
<dbReference type="STRING" id="515618.RIEPE_0069"/>
<protein>
    <submittedName>
        <fullName evidence="1">Uncharacterized protein</fullName>
    </submittedName>
</protein>
<sequence>MVARIYHFYKWKGIEFYGFVFNFSAVHKKLYFLKNNHRKFFL</sequence>
<evidence type="ECO:0000313" key="2">
    <source>
        <dbReference type="Proteomes" id="UP000001700"/>
    </source>
</evidence>
<dbReference type="HOGENOM" id="CLU_3257180_0_0_6"/>